<organism evidence="1 2">
    <name type="scientific">Hymenobacter busanensis</name>
    <dbReference type="NCBI Taxonomy" id="2607656"/>
    <lineage>
        <taxon>Bacteria</taxon>
        <taxon>Pseudomonadati</taxon>
        <taxon>Bacteroidota</taxon>
        <taxon>Cytophagia</taxon>
        <taxon>Cytophagales</taxon>
        <taxon>Hymenobacteraceae</taxon>
        <taxon>Hymenobacter</taxon>
    </lineage>
</organism>
<sequence length="124" mass="13910">MVFKLLSFFAKALHKVGAPTPMSGSVALFTTMQMFSGIALIVVIMMIGPIPFNDASLLCLLVINGVFNQFFFLAKSRYRKIATSYTGPMETRELTLAFCIWFSFTIGPLIALWAFFKVFDPVYN</sequence>
<dbReference type="AlphaFoldDB" id="A0A7L4ZUY0"/>
<reference evidence="1 2" key="1">
    <citation type="submission" date="2019-09" db="EMBL/GenBank/DDBJ databases">
        <title>Genome sequence of Hymenobacter sp. M3.</title>
        <authorList>
            <person name="Srinivasan S."/>
        </authorList>
    </citation>
    <scope>NUCLEOTIDE SEQUENCE [LARGE SCALE GENOMIC DNA]</scope>
    <source>
        <strain evidence="1 2">M3</strain>
    </source>
</reference>
<name>A0A7L4ZUY0_9BACT</name>
<dbReference type="RefSeq" id="WP_151077071.1">
    <property type="nucleotide sequence ID" value="NZ_CP047647.1"/>
</dbReference>
<proteinExistence type="predicted"/>
<keyword evidence="2" id="KW-1185">Reference proteome</keyword>
<dbReference type="EMBL" id="VTWU01000001">
    <property type="protein sequence ID" value="KAA9339423.1"/>
    <property type="molecule type" value="Genomic_DNA"/>
</dbReference>
<dbReference type="Proteomes" id="UP000326380">
    <property type="component" value="Unassembled WGS sequence"/>
</dbReference>
<evidence type="ECO:0000313" key="1">
    <source>
        <dbReference type="EMBL" id="KAA9339423.1"/>
    </source>
</evidence>
<evidence type="ECO:0000313" key="2">
    <source>
        <dbReference type="Proteomes" id="UP000326380"/>
    </source>
</evidence>
<protein>
    <submittedName>
        <fullName evidence="1">Uncharacterized protein</fullName>
    </submittedName>
</protein>
<gene>
    <name evidence="1" type="ORF">F0P96_02040</name>
</gene>
<accession>A0A7L4ZUY0</accession>
<comment type="caution">
    <text evidence="1">The sequence shown here is derived from an EMBL/GenBank/DDBJ whole genome shotgun (WGS) entry which is preliminary data.</text>
</comment>